<evidence type="ECO:0000313" key="4">
    <source>
        <dbReference type="Proteomes" id="UP001280121"/>
    </source>
</evidence>
<accession>A0AAD9TZC8</accession>
<keyword evidence="2" id="KW-1133">Transmembrane helix</keyword>
<keyword evidence="2" id="KW-0472">Membrane</keyword>
<feature type="transmembrane region" description="Helical" evidence="2">
    <location>
        <begin position="109"/>
        <end position="129"/>
    </location>
</feature>
<dbReference type="GO" id="GO:0005313">
    <property type="term" value="F:L-glutamate transmembrane transporter activity"/>
    <property type="evidence" value="ECO:0007669"/>
    <property type="project" value="TreeGrafter"/>
</dbReference>
<feature type="transmembrane region" description="Helical" evidence="2">
    <location>
        <begin position="79"/>
        <end position="97"/>
    </location>
</feature>
<dbReference type="Gene3D" id="1.20.1740.10">
    <property type="entry name" value="Amino acid/polyamine transporter I"/>
    <property type="match status" value="1"/>
</dbReference>
<evidence type="ECO:0000256" key="2">
    <source>
        <dbReference type="SAM" id="Phobius"/>
    </source>
</evidence>
<name>A0AAD9TZC8_9ROSI</name>
<evidence type="ECO:0008006" key="5">
    <source>
        <dbReference type="Google" id="ProtNLM"/>
    </source>
</evidence>
<gene>
    <name evidence="3" type="ORF">Ddye_019967</name>
</gene>
<comment type="similarity">
    <text evidence="1">Belongs to the amino acid-polyamine-organocation (APC) superfamily. Cationic amino acid transporter (CAT) (TC 2.A.3.3) family.</text>
</comment>
<keyword evidence="2" id="KW-0812">Transmembrane</keyword>
<dbReference type="AlphaFoldDB" id="A0AAD9TZC8"/>
<reference evidence="3" key="1">
    <citation type="journal article" date="2023" name="Plant J.">
        <title>Genome sequences and population genomics provide insights into the demographic history, inbreeding, and mutation load of two 'living fossil' tree species of Dipteronia.</title>
        <authorList>
            <person name="Feng Y."/>
            <person name="Comes H.P."/>
            <person name="Chen J."/>
            <person name="Zhu S."/>
            <person name="Lu R."/>
            <person name="Zhang X."/>
            <person name="Li P."/>
            <person name="Qiu J."/>
            <person name="Olsen K.M."/>
            <person name="Qiu Y."/>
        </authorList>
    </citation>
    <scope>NUCLEOTIDE SEQUENCE</scope>
    <source>
        <strain evidence="3">KIB01</strain>
    </source>
</reference>
<proteinExistence type="inferred from homology"/>
<protein>
    <recommendedName>
        <fullName evidence="5">Cationic amino acid transporter 1</fullName>
    </recommendedName>
</protein>
<comment type="caution">
    <text evidence="3">The sequence shown here is derived from an EMBL/GenBank/DDBJ whole genome shotgun (WGS) entry which is preliminary data.</text>
</comment>
<dbReference type="GO" id="GO:0005886">
    <property type="term" value="C:plasma membrane"/>
    <property type="evidence" value="ECO:0007669"/>
    <property type="project" value="TreeGrafter"/>
</dbReference>
<keyword evidence="4" id="KW-1185">Reference proteome</keyword>
<evidence type="ECO:0000313" key="3">
    <source>
        <dbReference type="EMBL" id="KAK2644772.1"/>
    </source>
</evidence>
<dbReference type="Proteomes" id="UP001280121">
    <property type="component" value="Unassembled WGS sequence"/>
</dbReference>
<sequence>MVDIGSNNSINKRGCALTKQDFLPEESFQSWGNYAKALSSTKTRLKDRLLAHSDDNLELHAMRARSEHEMMKTLNWFDLIWFGIGAVMGAGIFVLTGEAARNDAGPAVVISYLISGTSALLSVLCYTVFSGVTSGWWLICIS</sequence>
<dbReference type="PANTHER" id="PTHR43243">
    <property type="entry name" value="INNER MEMBRANE TRANSPORTER YGJI-RELATED"/>
    <property type="match status" value="1"/>
</dbReference>
<dbReference type="EMBL" id="JANJYI010000006">
    <property type="protein sequence ID" value="KAK2644772.1"/>
    <property type="molecule type" value="Genomic_DNA"/>
</dbReference>
<dbReference type="PANTHER" id="PTHR43243:SF30">
    <property type="entry name" value="CATIONIC AMINO ACID TRANSPORTER 1-LIKE"/>
    <property type="match status" value="1"/>
</dbReference>
<evidence type="ECO:0000256" key="1">
    <source>
        <dbReference type="ARBA" id="ARBA00008572"/>
    </source>
</evidence>
<dbReference type="GO" id="GO:0015189">
    <property type="term" value="F:L-lysine transmembrane transporter activity"/>
    <property type="evidence" value="ECO:0007669"/>
    <property type="project" value="TreeGrafter"/>
</dbReference>
<organism evidence="3 4">
    <name type="scientific">Dipteronia dyeriana</name>
    <dbReference type="NCBI Taxonomy" id="168575"/>
    <lineage>
        <taxon>Eukaryota</taxon>
        <taxon>Viridiplantae</taxon>
        <taxon>Streptophyta</taxon>
        <taxon>Embryophyta</taxon>
        <taxon>Tracheophyta</taxon>
        <taxon>Spermatophyta</taxon>
        <taxon>Magnoliopsida</taxon>
        <taxon>eudicotyledons</taxon>
        <taxon>Gunneridae</taxon>
        <taxon>Pentapetalae</taxon>
        <taxon>rosids</taxon>
        <taxon>malvids</taxon>
        <taxon>Sapindales</taxon>
        <taxon>Sapindaceae</taxon>
        <taxon>Hippocastanoideae</taxon>
        <taxon>Acereae</taxon>
        <taxon>Dipteronia</taxon>
    </lineage>
</organism>